<dbReference type="PROSITE" id="PS51219">
    <property type="entry name" value="DPCK"/>
    <property type="match status" value="1"/>
</dbReference>
<name>A0A7H2BBD8_9MICC</name>
<sequence length="209" mass="22602">MVRLGLTGGIGSGKSFVAQLLKDRGALLIDADAISRDLMKPGEQTLADVISTFGPQLLTEDGELNRAALASIVFNDAAARQQLNAIVHPAVRARSQEIAERAAADHNFSGIIVEDIPLLTETGQASTFDGVIVVETAEEVRLHRLVHQRGMQETDAQARIRAQATDAERRAIATWVVDNSGSRSETEEQIEKIWADIQKLASKSAKPQV</sequence>
<dbReference type="Pfam" id="PF01121">
    <property type="entry name" value="CoaE"/>
    <property type="match status" value="1"/>
</dbReference>
<dbReference type="HAMAP" id="MF_00376">
    <property type="entry name" value="Dephospho_CoA_kinase"/>
    <property type="match status" value="1"/>
</dbReference>
<proteinExistence type="inferred from homology"/>
<dbReference type="UniPathway" id="UPA00241">
    <property type="reaction ID" value="UER00356"/>
</dbReference>
<evidence type="ECO:0000256" key="5">
    <source>
        <dbReference type="ARBA" id="ARBA00022777"/>
    </source>
</evidence>
<dbReference type="PANTHER" id="PTHR10695">
    <property type="entry name" value="DEPHOSPHO-COA KINASE-RELATED"/>
    <property type="match status" value="1"/>
</dbReference>
<evidence type="ECO:0000256" key="4">
    <source>
        <dbReference type="ARBA" id="ARBA00022741"/>
    </source>
</evidence>
<dbReference type="NCBIfam" id="NF002879">
    <property type="entry name" value="PRK03333.1"/>
    <property type="match status" value="1"/>
</dbReference>
<dbReference type="Proteomes" id="UP000516404">
    <property type="component" value="Chromosome"/>
</dbReference>
<evidence type="ECO:0000256" key="3">
    <source>
        <dbReference type="ARBA" id="ARBA00022679"/>
    </source>
</evidence>
<dbReference type="Gene3D" id="3.40.50.300">
    <property type="entry name" value="P-loop containing nucleotide triphosphate hydrolases"/>
    <property type="match status" value="1"/>
</dbReference>
<dbReference type="GO" id="GO:0015937">
    <property type="term" value="P:coenzyme A biosynthetic process"/>
    <property type="evidence" value="ECO:0007669"/>
    <property type="project" value="UniProtKB-UniRule"/>
</dbReference>
<evidence type="ECO:0000256" key="9">
    <source>
        <dbReference type="NCBIfam" id="TIGR00152"/>
    </source>
</evidence>
<dbReference type="FunFam" id="3.40.50.300:FF:000991">
    <property type="entry name" value="Dephospho-CoA kinase"/>
    <property type="match status" value="1"/>
</dbReference>
<evidence type="ECO:0000256" key="7">
    <source>
        <dbReference type="ARBA" id="ARBA00022993"/>
    </source>
</evidence>
<reference evidence="10 11" key="1">
    <citation type="submission" date="2020-09" db="EMBL/GenBank/DDBJ databases">
        <title>Investigation of environmental microbes.</title>
        <authorList>
            <person name="Ou Y."/>
            <person name="Kang Q."/>
        </authorList>
    </citation>
    <scope>NUCLEOTIDE SEQUENCE [LARGE SCALE GENOMIC DNA]</scope>
    <source>
        <strain evidence="10 11">KJZ-14</strain>
    </source>
</reference>
<evidence type="ECO:0000313" key="10">
    <source>
        <dbReference type="EMBL" id="QNV36984.1"/>
    </source>
</evidence>
<keyword evidence="3 8" id="KW-0808">Transferase</keyword>
<comment type="similarity">
    <text evidence="1 8">Belongs to the CoaE family.</text>
</comment>
<dbReference type="GO" id="GO:0005524">
    <property type="term" value="F:ATP binding"/>
    <property type="evidence" value="ECO:0007669"/>
    <property type="project" value="UniProtKB-UniRule"/>
</dbReference>
<keyword evidence="7 8" id="KW-0173">Coenzyme A biosynthesis</keyword>
<dbReference type="GO" id="GO:0004140">
    <property type="term" value="F:dephospho-CoA kinase activity"/>
    <property type="evidence" value="ECO:0007669"/>
    <property type="project" value="UniProtKB-UniRule"/>
</dbReference>
<evidence type="ECO:0000256" key="6">
    <source>
        <dbReference type="ARBA" id="ARBA00022840"/>
    </source>
</evidence>
<keyword evidence="6 8" id="KW-0067">ATP-binding</keyword>
<protein>
    <recommendedName>
        <fullName evidence="8 9">Dephospho-CoA kinase</fullName>
        <ecNumber evidence="8 9">2.7.1.24</ecNumber>
    </recommendedName>
    <alternativeName>
        <fullName evidence="8">Dephosphocoenzyme A kinase</fullName>
    </alternativeName>
</protein>
<keyword evidence="5 8" id="KW-0418">Kinase</keyword>
<dbReference type="InterPro" id="IPR027417">
    <property type="entry name" value="P-loop_NTPase"/>
</dbReference>
<evidence type="ECO:0000313" key="11">
    <source>
        <dbReference type="Proteomes" id="UP000516404"/>
    </source>
</evidence>
<keyword evidence="4 8" id="KW-0547">Nucleotide-binding</keyword>
<comment type="catalytic activity">
    <reaction evidence="8">
        <text>3'-dephospho-CoA + ATP = ADP + CoA + H(+)</text>
        <dbReference type="Rhea" id="RHEA:18245"/>
        <dbReference type="ChEBI" id="CHEBI:15378"/>
        <dbReference type="ChEBI" id="CHEBI:30616"/>
        <dbReference type="ChEBI" id="CHEBI:57287"/>
        <dbReference type="ChEBI" id="CHEBI:57328"/>
        <dbReference type="ChEBI" id="CHEBI:456216"/>
        <dbReference type="EC" id="2.7.1.24"/>
    </reaction>
</comment>
<dbReference type="InterPro" id="IPR001977">
    <property type="entry name" value="Depp_CoAkinase"/>
</dbReference>
<evidence type="ECO:0000256" key="8">
    <source>
        <dbReference type="HAMAP-Rule" id="MF_00376"/>
    </source>
</evidence>
<comment type="function">
    <text evidence="8">Catalyzes the phosphorylation of the 3'-hydroxyl group of dephosphocoenzyme A to form coenzyme A.</text>
</comment>
<dbReference type="NCBIfam" id="TIGR00152">
    <property type="entry name" value="dephospho-CoA kinase"/>
    <property type="match status" value="1"/>
</dbReference>
<evidence type="ECO:0000256" key="1">
    <source>
        <dbReference type="ARBA" id="ARBA00009018"/>
    </source>
</evidence>
<dbReference type="KEGG" id="rter:IDM49_06825"/>
<accession>A0A7H2BBD8</accession>
<dbReference type="EC" id="2.7.1.24" evidence="8 9"/>
<keyword evidence="11" id="KW-1185">Reference proteome</keyword>
<dbReference type="EMBL" id="CP061539">
    <property type="protein sequence ID" value="QNV36984.1"/>
    <property type="molecule type" value="Genomic_DNA"/>
</dbReference>
<feature type="binding site" evidence="8">
    <location>
        <begin position="11"/>
        <end position="16"/>
    </location>
    <ligand>
        <name>ATP</name>
        <dbReference type="ChEBI" id="CHEBI:30616"/>
    </ligand>
</feature>
<dbReference type="SUPFAM" id="SSF52540">
    <property type="entry name" value="P-loop containing nucleoside triphosphate hydrolases"/>
    <property type="match status" value="1"/>
</dbReference>
<gene>
    <name evidence="8" type="primary">coaE</name>
    <name evidence="10" type="ORF">IDM49_06825</name>
</gene>
<comment type="pathway">
    <text evidence="8">Cofactor biosynthesis; coenzyme A biosynthesis; CoA from (R)-pantothenate: step 5/5.</text>
</comment>
<organism evidence="10 11">
    <name type="scientific">Rothia terrae</name>
    <dbReference type="NCBI Taxonomy" id="396015"/>
    <lineage>
        <taxon>Bacteria</taxon>
        <taxon>Bacillati</taxon>
        <taxon>Actinomycetota</taxon>
        <taxon>Actinomycetes</taxon>
        <taxon>Micrococcales</taxon>
        <taxon>Micrococcaceae</taxon>
        <taxon>Rothia</taxon>
    </lineage>
</organism>
<dbReference type="CDD" id="cd02022">
    <property type="entry name" value="DPCK"/>
    <property type="match status" value="1"/>
</dbReference>
<dbReference type="AlphaFoldDB" id="A0A7H2BBD8"/>
<keyword evidence="2 8" id="KW-0963">Cytoplasm</keyword>
<evidence type="ECO:0000256" key="2">
    <source>
        <dbReference type="ARBA" id="ARBA00022490"/>
    </source>
</evidence>
<comment type="subcellular location">
    <subcellularLocation>
        <location evidence="8">Cytoplasm</location>
    </subcellularLocation>
</comment>
<dbReference type="GO" id="GO:0005737">
    <property type="term" value="C:cytoplasm"/>
    <property type="evidence" value="ECO:0007669"/>
    <property type="project" value="UniProtKB-SubCell"/>
</dbReference>
<dbReference type="PANTHER" id="PTHR10695:SF46">
    <property type="entry name" value="BIFUNCTIONAL COENZYME A SYNTHASE-RELATED"/>
    <property type="match status" value="1"/>
</dbReference>